<evidence type="ECO:0000259" key="1">
    <source>
        <dbReference type="PROSITE" id="PS51447"/>
    </source>
</evidence>
<gene>
    <name evidence="2" type="ORF">OXX778_LOCUS2742</name>
</gene>
<dbReference type="Gene3D" id="3.30.70.380">
    <property type="entry name" value="Ferrodoxin-fold anticodon-binding domain"/>
    <property type="match status" value="1"/>
</dbReference>
<dbReference type="EMBL" id="CAJNOC010000223">
    <property type="protein sequence ID" value="CAF0729431.1"/>
    <property type="molecule type" value="Genomic_DNA"/>
</dbReference>
<dbReference type="Pfam" id="PF10354">
    <property type="entry name" value="BMT5-like"/>
    <property type="match status" value="1"/>
</dbReference>
<dbReference type="PANTHER" id="PTHR11538:SF26">
    <property type="entry name" value="FERREDOXIN-FOLD ANTICODON-BINDING DOMAIN-CONTAINING PROTEIN 1"/>
    <property type="match status" value="1"/>
</dbReference>
<name>A0A813MZC5_9BILA</name>
<evidence type="ECO:0000313" key="3">
    <source>
        <dbReference type="Proteomes" id="UP000663879"/>
    </source>
</evidence>
<dbReference type="InterPro" id="IPR036690">
    <property type="entry name" value="Fdx_antiC-bd_sf"/>
</dbReference>
<dbReference type="OrthoDB" id="347018at2759"/>
<dbReference type="PROSITE" id="PS51447">
    <property type="entry name" value="FDX_ACB"/>
    <property type="match status" value="1"/>
</dbReference>
<dbReference type="Proteomes" id="UP000663879">
    <property type="component" value="Unassembled WGS sequence"/>
</dbReference>
<dbReference type="GO" id="GO:0070042">
    <property type="term" value="F:rRNA (uridine-N3-)-methyltransferase activity"/>
    <property type="evidence" value="ECO:0007669"/>
    <property type="project" value="InterPro"/>
</dbReference>
<dbReference type="InterPro" id="IPR005121">
    <property type="entry name" value="Fdx_antiC-bd"/>
</dbReference>
<accession>A0A813MZC5</accession>
<dbReference type="InterPro" id="IPR019446">
    <property type="entry name" value="BMT5-like"/>
</dbReference>
<sequence length="417" mass="49492">MHRNINKPILLLGEANFSFTLSLLNYCDPKFITTTCYESKENLNKYNSELIEYNLKELLKNGIEPIYGVDACNLEAHFLNCKFDKIIFMFPHVSGRSNLKKNRNLLNNFFKSSRKFLLDFESGIYVSLADGQGGTSFEKDPSKRLNKDSWQINEIAQANQLILTECYEFNKDDYLHYKSTGFRNQSKSFKTLFGLVHKFQKSLNNLVPFDPNHPIIKIENFLSHFLGFEIKGEIVRRELNTIKLDDLNNYYEIPGNGYDINFPLNSEDKIKELNLSINFKVDEYLKELFQLENVRLLFSRDYRILREIDNEITCFKINYSIKEISIDPIKWNHDLSFWYEPNCFDLNEFIRVIQETSDLIRWIKLIDSFRNENRMAYCFRLVYESCDMALDWDTTVQIQYKLRENLKIHLSHSIILR</sequence>
<proteinExistence type="predicted"/>
<dbReference type="GO" id="GO:0070475">
    <property type="term" value="P:rRNA base methylation"/>
    <property type="evidence" value="ECO:0007669"/>
    <property type="project" value="InterPro"/>
</dbReference>
<evidence type="ECO:0000313" key="2">
    <source>
        <dbReference type="EMBL" id="CAF0729431.1"/>
    </source>
</evidence>
<reference evidence="2" key="1">
    <citation type="submission" date="2021-02" db="EMBL/GenBank/DDBJ databases">
        <authorList>
            <person name="Nowell W R."/>
        </authorList>
    </citation>
    <scope>NUCLEOTIDE SEQUENCE</scope>
    <source>
        <strain evidence="2">Ploen Becks lab</strain>
    </source>
</reference>
<dbReference type="AlphaFoldDB" id="A0A813MZC5"/>
<comment type="caution">
    <text evidence="2">The sequence shown here is derived from an EMBL/GenBank/DDBJ whole genome shotgun (WGS) entry which is preliminary data.</text>
</comment>
<dbReference type="GO" id="GO:0005737">
    <property type="term" value="C:cytoplasm"/>
    <property type="evidence" value="ECO:0007669"/>
    <property type="project" value="TreeGrafter"/>
</dbReference>
<dbReference type="PANTHER" id="PTHR11538">
    <property type="entry name" value="PHENYLALANYL-TRNA SYNTHETASE"/>
    <property type="match status" value="1"/>
</dbReference>
<organism evidence="2 3">
    <name type="scientific">Brachionus calyciflorus</name>
    <dbReference type="NCBI Taxonomy" id="104777"/>
    <lineage>
        <taxon>Eukaryota</taxon>
        <taxon>Metazoa</taxon>
        <taxon>Spiralia</taxon>
        <taxon>Gnathifera</taxon>
        <taxon>Rotifera</taxon>
        <taxon>Eurotatoria</taxon>
        <taxon>Monogononta</taxon>
        <taxon>Pseudotrocha</taxon>
        <taxon>Ploima</taxon>
        <taxon>Brachionidae</taxon>
        <taxon>Brachionus</taxon>
    </lineage>
</organism>
<feature type="domain" description="FDX-ACB" evidence="1">
    <location>
        <begin position="326"/>
        <end position="417"/>
    </location>
</feature>
<keyword evidence="3" id="KW-1185">Reference proteome</keyword>
<protein>
    <recommendedName>
        <fullName evidence="1">FDX-ACB domain-containing protein</fullName>
    </recommendedName>
</protein>